<accession>A0ABV3Z030</accession>
<evidence type="ECO:0000259" key="1">
    <source>
        <dbReference type="Pfam" id="PF01636"/>
    </source>
</evidence>
<feature type="domain" description="Aminoglycoside phosphotransferase" evidence="1">
    <location>
        <begin position="106"/>
        <end position="282"/>
    </location>
</feature>
<dbReference type="Proteomes" id="UP001560296">
    <property type="component" value="Unassembled WGS sequence"/>
</dbReference>
<organism evidence="2 3">
    <name type="scientific">Pseudomonas zhanjiangensis</name>
    <dbReference type="NCBI Taxonomy" id="3239015"/>
    <lineage>
        <taxon>Bacteria</taxon>
        <taxon>Pseudomonadati</taxon>
        <taxon>Pseudomonadota</taxon>
        <taxon>Gammaproteobacteria</taxon>
        <taxon>Pseudomonadales</taxon>
        <taxon>Pseudomonadaceae</taxon>
        <taxon>Pseudomonas</taxon>
    </lineage>
</organism>
<gene>
    <name evidence="2" type="ORF">AB5S05_16630</name>
</gene>
<dbReference type="PANTHER" id="PTHR43883:SF1">
    <property type="entry name" value="GLUCONOKINASE"/>
    <property type="match status" value="1"/>
</dbReference>
<keyword evidence="3" id="KW-1185">Reference proteome</keyword>
<dbReference type="SUPFAM" id="SSF56112">
    <property type="entry name" value="Protein kinase-like (PK-like)"/>
    <property type="match status" value="1"/>
</dbReference>
<reference evidence="2 3" key="1">
    <citation type="submission" date="2024-07" db="EMBL/GenBank/DDBJ databases">
        <authorList>
            <person name="Li M."/>
        </authorList>
    </citation>
    <scope>NUCLEOTIDE SEQUENCE [LARGE SCALE GENOMIC DNA]</scope>
    <source>
        <strain evidence="2 3">25A3E</strain>
    </source>
</reference>
<dbReference type="EMBL" id="JBFTEG010000014">
    <property type="protein sequence ID" value="MEX6503692.1"/>
    <property type="molecule type" value="Genomic_DNA"/>
</dbReference>
<dbReference type="RefSeq" id="WP_369288636.1">
    <property type="nucleotide sequence ID" value="NZ_JBFTEG010000014.1"/>
</dbReference>
<evidence type="ECO:0000313" key="2">
    <source>
        <dbReference type="EMBL" id="MEX6503692.1"/>
    </source>
</evidence>
<dbReference type="PANTHER" id="PTHR43883">
    <property type="entry name" value="SLR0207 PROTEIN"/>
    <property type="match status" value="1"/>
</dbReference>
<dbReference type="InterPro" id="IPR002575">
    <property type="entry name" value="Aminoglycoside_PTrfase"/>
</dbReference>
<dbReference type="Pfam" id="PF01636">
    <property type="entry name" value="APH"/>
    <property type="match status" value="1"/>
</dbReference>
<evidence type="ECO:0000313" key="3">
    <source>
        <dbReference type="Proteomes" id="UP001560296"/>
    </source>
</evidence>
<dbReference type="Gene3D" id="3.90.1200.10">
    <property type="match status" value="1"/>
</dbReference>
<sequence length="345" mass="38603">MSEQQPVIDFLSRAASYGDPLGQVECIETHGSLIFLHGQCAYKLKRAIAYAALDYLSLASRERACFAELHLNRRTAPNLYLGVRSITRGADGQLRFDGAGEVIDWVVVMRRFPQQALLERMAASGRLSTALMEDLGARIARFHAEAEVTPNFGGAAGIRQAIEDNHQELCRYPRLLPPAAVRALYHTSHSALEGQARLLDQRRDQGRVRRCHGDLRLANICLFEGQPTLFDGVEFCERIACIDTLYDLAFLLMDLQHHEQVELGARLLDSYLRHSGAPEDCRPLPLFLSLRAATRCYTLACSAMRQRTPLDAQRKARQARALLQQAKADLYGDSPLLTSVRQGRC</sequence>
<name>A0ABV3Z030_9PSED</name>
<dbReference type="InterPro" id="IPR052732">
    <property type="entry name" value="Cell-binding_unc_protein"/>
</dbReference>
<protein>
    <submittedName>
        <fullName evidence="2">Phosphotransferase</fullName>
    </submittedName>
</protein>
<comment type="caution">
    <text evidence="2">The sequence shown here is derived from an EMBL/GenBank/DDBJ whole genome shotgun (WGS) entry which is preliminary data.</text>
</comment>
<dbReference type="InterPro" id="IPR011009">
    <property type="entry name" value="Kinase-like_dom_sf"/>
</dbReference>
<proteinExistence type="predicted"/>